<evidence type="ECO:0000259" key="1">
    <source>
        <dbReference type="PROSITE" id="PS51201"/>
    </source>
</evidence>
<gene>
    <name evidence="3" type="ORF">B9G99_13445</name>
</gene>
<dbReference type="AlphaFoldDB" id="A0A2Z2H8G7"/>
<dbReference type="Pfam" id="PF02080">
    <property type="entry name" value="TrkA_C"/>
    <property type="match status" value="1"/>
</dbReference>
<dbReference type="EMBL" id="CP021323">
    <property type="protein sequence ID" value="ARS53739.1"/>
    <property type="molecule type" value="Genomic_DNA"/>
</dbReference>
<feature type="domain" description="RCK C-terminal" evidence="2">
    <location>
        <begin position="137"/>
        <end position="218"/>
    </location>
</feature>
<dbReference type="InterPro" id="IPR006037">
    <property type="entry name" value="RCK_C"/>
</dbReference>
<dbReference type="Gene3D" id="3.30.70.1450">
    <property type="entry name" value="Regulator of K+ conductance, C-terminal domain"/>
    <property type="match status" value="1"/>
</dbReference>
<dbReference type="PROSITE" id="PS51202">
    <property type="entry name" value="RCK_C"/>
    <property type="match status" value="1"/>
</dbReference>
<dbReference type="InterPro" id="IPR050721">
    <property type="entry name" value="Trk_Ktr_HKT_K-transport"/>
</dbReference>
<dbReference type="InterPro" id="IPR036291">
    <property type="entry name" value="NAD(P)-bd_dom_sf"/>
</dbReference>
<dbReference type="PANTHER" id="PTHR43833">
    <property type="entry name" value="POTASSIUM CHANNEL PROTEIN 2-RELATED-RELATED"/>
    <property type="match status" value="1"/>
</dbReference>
<proteinExistence type="predicted"/>
<dbReference type="InterPro" id="IPR036721">
    <property type="entry name" value="RCK_C_sf"/>
</dbReference>
<dbReference type="PROSITE" id="PS51201">
    <property type="entry name" value="RCK_N"/>
    <property type="match status" value="1"/>
</dbReference>
<feature type="domain" description="RCK N-terminal" evidence="1">
    <location>
        <begin position="2"/>
        <end position="117"/>
    </location>
</feature>
<evidence type="ECO:0000313" key="4">
    <source>
        <dbReference type="Proteomes" id="UP000250025"/>
    </source>
</evidence>
<dbReference type="RefSeq" id="WP_086622615.1">
    <property type="nucleotide sequence ID" value="NZ_CP021323.1"/>
</dbReference>
<dbReference type="GO" id="GO:0008324">
    <property type="term" value="F:monoatomic cation transmembrane transporter activity"/>
    <property type="evidence" value="ECO:0007669"/>
    <property type="project" value="InterPro"/>
</dbReference>
<name>A0A2Z2H8G7_9GAMM</name>
<dbReference type="OrthoDB" id="9776294at2"/>
<dbReference type="Pfam" id="PF02254">
    <property type="entry name" value="TrkA_N"/>
    <property type="match status" value="1"/>
</dbReference>
<reference evidence="3 4" key="1">
    <citation type="journal article" date="2017" name="Int. J. Syst. Evol. Microbiol.">
        <title>Kushneria konosiri sp. nov., isolated from the Korean salt-fermented seafood Daemi-jeot.</title>
        <authorList>
            <person name="Yun J.H."/>
            <person name="Park S.K."/>
            <person name="Lee J.Y."/>
            <person name="Jung M.J."/>
            <person name="Bae J.W."/>
        </authorList>
    </citation>
    <scope>NUCLEOTIDE SEQUENCE [LARGE SCALE GENOMIC DNA]</scope>
    <source>
        <strain evidence="3 4">X49</strain>
    </source>
</reference>
<dbReference type="SUPFAM" id="SSF51735">
    <property type="entry name" value="NAD(P)-binding Rossmann-fold domains"/>
    <property type="match status" value="1"/>
</dbReference>
<dbReference type="KEGG" id="kus:B9G99_13445"/>
<dbReference type="SUPFAM" id="SSF116726">
    <property type="entry name" value="TrkA C-terminal domain-like"/>
    <property type="match status" value="1"/>
</dbReference>
<sequence length="218" mass="24379">MSRQYAVIGLGYFGMTVALELVRQEHEVLGIDHDEGRVDALANQLTHTVIADPKDERALDELDLKRFDAVLIDLDTIESSVLCAMHVSTREVQELWVRALSDDHYKLLEHLGVDHIVYPEHDQGIHVAQSINHRTVVDMISLGDGQYVIEVEITQALVEHQGEGGIMHLHENESARLVAIKRDDNLDCSPDNNADLRAGDHVILIGDLDALKRFDAKA</sequence>
<keyword evidence="4" id="KW-1185">Reference proteome</keyword>
<evidence type="ECO:0000313" key="3">
    <source>
        <dbReference type="EMBL" id="ARS53739.1"/>
    </source>
</evidence>
<dbReference type="Gene3D" id="3.40.50.720">
    <property type="entry name" value="NAD(P)-binding Rossmann-like Domain"/>
    <property type="match status" value="1"/>
</dbReference>
<accession>A0A2Z2H8G7</accession>
<evidence type="ECO:0000259" key="2">
    <source>
        <dbReference type="PROSITE" id="PS51202"/>
    </source>
</evidence>
<dbReference type="InterPro" id="IPR003148">
    <property type="entry name" value="RCK_N"/>
</dbReference>
<dbReference type="PANTHER" id="PTHR43833:SF7">
    <property type="entry name" value="KTR SYSTEM POTASSIUM UPTAKE PROTEIN C"/>
    <property type="match status" value="1"/>
</dbReference>
<protein>
    <recommendedName>
        <fullName evidence="5">Potassium transporter TrkA</fullName>
    </recommendedName>
</protein>
<evidence type="ECO:0008006" key="5">
    <source>
        <dbReference type="Google" id="ProtNLM"/>
    </source>
</evidence>
<dbReference type="GO" id="GO:0006813">
    <property type="term" value="P:potassium ion transport"/>
    <property type="evidence" value="ECO:0007669"/>
    <property type="project" value="InterPro"/>
</dbReference>
<dbReference type="Proteomes" id="UP000250025">
    <property type="component" value="Chromosome"/>
</dbReference>
<organism evidence="3 4">
    <name type="scientific">Kushneria konosiri</name>
    <dbReference type="NCBI Taxonomy" id="698828"/>
    <lineage>
        <taxon>Bacteria</taxon>
        <taxon>Pseudomonadati</taxon>
        <taxon>Pseudomonadota</taxon>
        <taxon>Gammaproteobacteria</taxon>
        <taxon>Oceanospirillales</taxon>
        <taxon>Halomonadaceae</taxon>
        <taxon>Kushneria</taxon>
    </lineage>
</organism>